<protein>
    <submittedName>
        <fullName evidence="1">Uncharacterized protein</fullName>
    </submittedName>
</protein>
<proteinExistence type="predicted"/>
<accession>A0A1X2EHU8</accession>
<comment type="caution">
    <text evidence="1">The sequence shown here is derived from an EMBL/GenBank/DDBJ whole genome shotgun (WGS) entry which is preliminary data.</text>
</comment>
<organism evidence="1 2">
    <name type="scientific">Mycobacterium szulgai</name>
    <dbReference type="NCBI Taxonomy" id="1787"/>
    <lineage>
        <taxon>Bacteria</taxon>
        <taxon>Bacillati</taxon>
        <taxon>Actinomycetota</taxon>
        <taxon>Actinomycetes</taxon>
        <taxon>Mycobacteriales</taxon>
        <taxon>Mycobacteriaceae</taxon>
        <taxon>Mycobacterium</taxon>
    </lineage>
</organism>
<dbReference type="OrthoDB" id="4742419at2"/>
<gene>
    <name evidence="1" type="ORF">AWC27_28320</name>
</gene>
<sequence length="72" mass="7917">MGPRWPGIATITCKGLINLAAVDRAYSGTSKLNYKRKVPDEVLTVRPTTKLAFPVEPVFVYRAPGVRRKSAS</sequence>
<keyword evidence="2" id="KW-1185">Reference proteome</keyword>
<dbReference type="EMBL" id="LQPW01000086">
    <property type="protein sequence ID" value="ORX02673.1"/>
    <property type="molecule type" value="Genomic_DNA"/>
</dbReference>
<name>A0A1X2EHU8_MYCSZ</name>
<evidence type="ECO:0000313" key="2">
    <source>
        <dbReference type="Proteomes" id="UP000193317"/>
    </source>
</evidence>
<dbReference type="Proteomes" id="UP000193317">
    <property type="component" value="Unassembled WGS sequence"/>
</dbReference>
<reference evidence="1 2" key="1">
    <citation type="submission" date="2016-01" db="EMBL/GenBank/DDBJ databases">
        <title>The new phylogeny of the genus Mycobacterium.</title>
        <authorList>
            <person name="Tarcisio F."/>
            <person name="Conor M."/>
            <person name="Antonella G."/>
            <person name="Elisabetta G."/>
            <person name="Giulia F.S."/>
            <person name="Sara T."/>
            <person name="Anna F."/>
            <person name="Clotilde B."/>
            <person name="Roberto B."/>
            <person name="Veronica D.S."/>
            <person name="Fabio R."/>
            <person name="Monica P."/>
            <person name="Olivier J."/>
            <person name="Enrico T."/>
            <person name="Nicola S."/>
        </authorList>
    </citation>
    <scope>NUCLEOTIDE SEQUENCE [LARGE SCALE GENOMIC DNA]</scope>
    <source>
        <strain evidence="1 2">DSM 44166</strain>
    </source>
</reference>
<dbReference type="AlphaFoldDB" id="A0A1X2EHU8"/>
<evidence type="ECO:0000313" key="1">
    <source>
        <dbReference type="EMBL" id="ORX02673.1"/>
    </source>
</evidence>
<dbReference type="RefSeq" id="WP_085670965.1">
    <property type="nucleotide sequence ID" value="NZ_JACKRU010000028.1"/>
</dbReference>